<comment type="caution">
    <text evidence="1">The sequence shown here is derived from an EMBL/GenBank/DDBJ whole genome shotgun (WGS) entry which is preliminary data.</text>
</comment>
<dbReference type="Proteomes" id="UP000281955">
    <property type="component" value="Unassembled WGS sequence"/>
</dbReference>
<dbReference type="RefSeq" id="WP_121193400.1">
    <property type="nucleotide sequence ID" value="NZ_RBWV01000011.1"/>
</dbReference>
<accession>A0A420XR14</accession>
<gene>
    <name evidence="1" type="ORF">CLV35_2133</name>
</gene>
<evidence type="ECO:0000313" key="2">
    <source>
        <dbReference type="Proteomes" id="UP000281955"/>
    </source>
</evidence>
<dbReference type="EMBL" id="RBWV01000011">
    <property type="protein sequence ID" value="RKS75656.1"/>
    <property type="molecule type" value="Genomic_DNA"/>
</dbReference>
<reference evidence="1 2" key="1">
    <citation type="submission" date="2018-10" db="EMBL/GenBank/DDBJ databases">
        <title>Genomic Encyclopedia of Archaeal and Bacterial Type Strains, Phase II (KMG-II): from individual species to whole genera.</title>
        <authorList>
            <person name="Goeker M."/>
        </authorList>
    </citation>
    <scope>NUCLEOTIDE SEQUENCE [LARGE SCALE GENOMIC DNA]</scope>
    <source>
        <strain evidence="1 2">RP-AC37</strain>
    </source>
</reference>
<name>A0A420XR14_9ACTN</name>
<protein>
    <submittedName>
        <fullName evidence="1">Uncharacterized protein</fullName>
    </submittedName>
</protein>
<keyword evidence="2" id="KW-1185">Reference proteome</keyword>
<dbReference type="AlphaFoldDB" id="A0A420XR14"/>
<organism evidence="1 2">
    <name type="scientific">Motilibacter peucedani</name>
    <dbReference type="NCBI Taxonomy" id="598650"/>
    <lineage>
        <taxon>Bacteria</taxon>
        <taxon>Bacillati</taxon>
        <taxon>Actinomycetota</taxon>
        <taxon>Actinomycetes</taxon>
        <taxon>Motilibacterales</taxon>
        <taxon>Motilibacteraceae</taxon>
        <taxon>Motilibacter</taxon>
    </lineage>
</organism>
<sequence>MPITEAVDSISPAPGWTAVYREEHGGEHHVPLAGWALLGALSTWPGAVVGLVPARTDGRSVELVDEHDAAFVRYEYVRDLHH</sequence>
<evidence type="ECO:0000313" key="1">
    <source>
        <dbReference type="EMBL" id="RKS75656.1"/>
    </source>
</evidence>
<proteinExistence type="predicted"/>
<dbReference type="InParanoid" id="A0A420XR14"/>